<dbReference type="CDD" id="cd02859">
    <property type="entry name" value="E_set_AMPKbeta_like_N"/>
    <property type="match status" value="1"/>
</dbReference>
<accession>G4T9J1</accession>
<feature type="compositionally biased region" description="Polar residues" evidence="2">
    <location>
        <begin position="349"/>
        <end position="360"/>
    </location>
</feature>
<dbReference type="InParanoid" id="G4T9J1"/>
<evidence type="ECO:0000313" key="5">
    <source>
        <dbReference type="Proteomes" id="UP000007148"/>
    </source>
</evidence>
<keyword evidence="5" id="KW-1185">Reference proteome</keyword>
<dbReference type="STRING" id="1109443.G4T9J1"/>
<dbReference type="GO" id="GO:0005737">
    <property type="term" value="C:cytoplasm"/>
    <property type="evidence" value="ECO:0007669"/>
    <property type="project" value="TreeGrafter"/>
</dbReference>
<dbReference type="PANTHER" id="PTHR10343:SF84">
    <property type="entry name" value="5'-AMP-ACTIVATED PROTEIN KINASE SUBUNIT BETA-1"/>
    <property type="match status" value="1"/>
</dbReference>
<comment type="similarity">
    <text evidence="1">Belongs to the 5'-AMP-activated protein kinase beta subunit family.</text>
</comment>
<dbReference type="InterPro" id="IPR050827">
    <property type="entry name" value="CRP1_MDG1_kinase"/>
</dbReference>
<dbReference type="PANTHER" id="PTHR10343">
    <property type="entry name" value="5'-AMP-ACTIVATED PROTEIN KINASE , BETA SUBUNIT"/>
    <property type="match status" value="1"/>
</dbReference>
<dbReference type="Pfam" id="PF16561">
    <property type="entry name" value="AMPK1_CBM"/>
    <property type="match status" value="1"/>
</dbReference>
<dbReference type="OMA" id="WPHAGAS"/>
<dbReference type="InterPro" id="IPR014756">
    <property type="entry name" value="Ig_E-set"/>
</dbReference>
<dbReference type="GO" id="GO:0005634">
    <property type="term" value="C:nucleus"/>
    <property type="evidence" value="ECO:0007669"/>
    <property type="project" value="TreeGrafter"/>
</dbReference>
<protein>
    <recommendedName>
        <fullName evidence="3">AMP-activated protein kinase glycogen-binding domain-containing protein</fullName>
    </recommendedName>
</protein>
<evidence type="ECO:0000259" key="3">
    <source>
        <dbReference type="Pfam" id="PF16561"/>
    </source>
</evidence>
<feature type="compositionally biased region" description="Low complexity" evidence="2">
    <location>
        <begin position="314"/>
        <end position="332"/>
    </location>
</feature>
<dbReference type="GO" id="GO:0007165">
    <property type="term" value="P:signal transduction"/>
    <property type="evidence" value="ECO:0007669"/>
    <property type="project" value="TreeGrafter"/>
</dbReference>
<feature type="compositionally biased region" description="Low complexity" evidence="2">
    <location>
        <begin position="270"/>
        <end position="283"/>
    </location>
</feature>
<dbReference type="InterPro" id="IPR032640">
    <property type="entry name" value="AMPK1_CBM"/>
</dbReference>
<evidence type="ECO:0000256" key="1">
    <source>
        <dbReference type="ARBA" id="ARBA00010926"/>
    </source>
</evidence>
<feature type="region of interest" description="Disordered" evidence="2">
    <location>
        <begin position="234"/>
        <end position="396"/>
    </location>
</feature>
<sequence>MSDFHEATFTWPAGPSKVVVTGPFDGWSGSTILTKSNDGFSVVVKLPWNEKVPYKFIVDGQWTVAASEPTERDGSGNINNIYTSPTKPIVQEVKDTASDLADSALATKGAPTITSYVASGLGAAIASVTGYDPINPQQIPVEEAKTVSEPDATKAEPAPTVETVSDPIPVKAEAPVATDESKPLEAVSTSASAAVSQTTAAISDTVQKVQETVTSGTEAVTKSEVNGVVVDKAPEPYKEAKTDEPVLVVDAPEPYKEANGTLPAEKLEEAPPSATETTSASAASKDESTTTETKKDGPSAAAEEKKEETKDATPRASTTSPPRTSTQATTSPPTTPKKMRFPGRRSSEAHSLTGSESADSPNAKRKKRESFFGKIKHAFSGSPEKKKGSKVVSEAS</sequence>
<dbReference type="eggNOG" id="KOG1616">
    <property type="taxonomic scope" value="Eukaryota"/>
</dbReference>
<reference evidence="4 5" key="1">
    <citation type="journal article" date="2011" name="PLoS Pathog.">
        <title>Endophytic Life Strategies Decoded by Genome and Transcriptome Analyses of the Mutualistic Root Symbiont Piriformospora indica.</title>
        <authorList>
            <person name="Zuccaro A."/>
            <person name="Lahrmann U."/>
            <person name="Guldener U."/>
            <person name="Langen G."/>
            <person name="Pfiffi S."/>
            <person name="Biedenkopf D."/>
            <person name="Wong P."/>
            <person name="Samans B."/>
            <person name="Grimm C."/>
            <person name="Basiewicz M."/>
            <person name="Murat C."/>
            <person name="Martin F."/>
            <person name="Kogel K.H."/>
        </authorList>
    </citation>
    <scope>NUCLEOTIDE SEQUENCE [LARGE SCALE GENOMIC DNA]</scope>
    <source>
        <strain evidence="4 5">DSM 11827</strain>
    </source>
</reference>
<feature type="domain" description="AMP-activated protein kinase glycogen-binding" evidence="3">
    <location>
        <begin position="7"/>
        <end position="82"/>
    </location>
</feature>
<dbReference type="SUPFAM" id="SSF81296">
    <property type="entry name" value="E set domains"/>
    <property type="match status" value="1"/>
</dbReference>
<dbReference type="OrthoDB" id="5873279at2759"/>
<evidence type="ECO:0000313" key="4">
    <source>
        <dbReference type="EMBL" id="CCA67999.1"/>
    </source>
</evidence>
<dbReference type="HOGENOM" id="CLU_584086_0_0_1"/>
<dbReference type="Gene3D" id="2.60.40.10">
    <property type="entry name" value="Immunoglobulins"/>
    <property type="match status" value="1"/>
</dbReference>
<dbReference type="Proteomes" id="UP000007148">
    <property type="component" value="Unassembled WGS sequence"/>
</dbReference>
<organism evidence="4 5">
    <name type="scientific">Serendipita indica (strain DSM 11827)</name>
    <name type="common">Root endophyte fungus</name>
    <name type="synonym">Piriformospora indica</name>
    <dbReference type="NCBI Taxonomy" id="1109443"/>
    <lineage>
        <taxon>Eukaryota</taxon>
        <taxon>Fungi</taxon>
        <taxon>Dikarya</taxon>
        <taxon>Basidiomycota</taxon>
        <taxon>Agaricomycotina</taxon>
        <taxon>Agaricomycetes</taxon>
        <taxon>Sebacinales</taxon>
        <taxon>Serendipitaceae</taxon>
        <taxon>Serendipita</taxon>
    </lineage>
</organism>
<name>G4T9J1_SERID</name>
<dbReference type="GO" id="GO:0031588">
    <property type="term" value="C:nucleotide-activated protein kinase complex"/>
    <property type="evidence" value="ECO:0007669"/>
    <property type="project" value="TreeGrafter"/>
</dbReference>
<comment type="caution">
    <text evidence="4">The sequence shown here is derived from an EMBL/GenBank/DDBJ whole genome shotgun (WGS) entry which is preliminary data.</text>
</comment>
<evidence type="ECO:0000256" key="2">
    <source>
        <dbReference type="SAM" id="MobiDB-lite"/>
    </source>
</evidence>
<dbReference type="InterPro" id="IPR013783">
    <property type="entry name" value="Ig-like_fold"/>
</dbReference>
<feature type="compositionally biased region" description="Basic and acidic residues" evidence="2">
    <location>
        <begin position="234"/>
        <end position="244"/>
    </location>
</feature>
<feature type="compositionally biased region" description="Basic and acidic residues" evidence="2">
    <location>
        <begin position="284"/>
        <end position="313"/>
    </location>
</feature>
<dbReference type="EMBL" id="CAFZ01000023">
    <property type="protein sequence ID" value="CCA67999.1"/>
    <property type="molecule type" value="Genomic_DNA"/>
</dbReference>
<proteinExistence type="inferred from homology"/>
<gene>
    <name evidence="4" type="ORF">PIIN_01866</name>
</gene>
<dbReference type="AlphaFoldDB" id="G4T9J1"/>
<dbReference type="GO" id="GO:0019901">
    <property type="term" value="F:protein kinase binding"/>
    <property type="evidence" value="ECO:0007669"/>
    <property type="project" value="TreeGrafter"/>
</dbReference>